<dbReference type="InterPro" id="IPR050204">
    <property type="entry name" value="AraC_XylS_family_regulators"/>
</dbReference>
<accession>A0A200IZC2</accession>
<protein>
    <recommendedName>
        <fullName evidence="5">HTH araC/xylS-type domain-containing protein</fullName>
    </recommendedName>
</protein>
<keyword evidence="3" id="KW-0010">Activator</keyword>
<evidence type="ECO:0000256" key="4">
    <source>
        <dbReference type="ARBA" id="ARBA00023163"/>
    </source>
</evidence>
<proteinExistence type="predicted"/>
<gene>
    <name evidence="7" type="ORF">A5889_001944</name>
    <name evidence="6" type="ORF">A5889_002624</name>
</gene>
<dbReference type="InterPro" id="IPR009057">
    <property type="entry name" value="Homeodomain-like_sf"/>
</dbReference>
<evidence type="ECO:0000256" key="3">
    <source>
        <dbReference type="ARBA" id="ARBA00023159"/>
    </source>
</evidence>
<dbReference type="EMBL" id="NIBQ01000003">
    <property type="protein sequence ID" value="OUZ30336.1"/>
    <property type="molecule type" value="Genomic_DNA"/>
</dbReference>
<reference evidence="7" key="3">
    <citation type="submission" date="2024-03" db="EMBL/GenBank/DDBJ databases">
        <title>The Genome Sequence of Enterococcus sp. DIV0238c.</title>
        <authorList>
            <consortium name="The Broad Institute Genomics Platform"/>
            <consortium name="The Broad Institute Microbial Omics Core"/>
            <consortium name="The Broad Institute Genomic Center for Infectious Diseases"/>
            <person name="Earl A."/>
            <person name="Manson A."/>
            <person name="Gilmore M."/>
            <person name="Schwartman J."/>
            <person name="Shea T."/>
            <person name="Abouelleil A."/>
            <person name="Cao P."/>
            <person name="Chapman S."/>
            <person name="Cusick C."/>
            <person name="Young S."/>
            <person name="Neafsey D."/>
            <person name="Nusbaum C."/>
            <person name="Birren B."/>
        </authorList>
    </citation>
    <scope>NUCLEOTIDE SEQUENCE</scope>
    <source>
        <strain evidence="7">9D6_DIV0238</strain>
    </source>
</reference>
<dbReference type="Proteomes" id="UP000196151">
    <property type="component" value="Chromosome"/>
</dbReference>
<feature type="domain" description="HTH araC/xylS-type" evidence="5">
    <location>
        <begin position="171"/>
        <end position="268"/>
    </location>
</feature>
<evidence type="ECO:0000313" key="6">
    <source>
        <dbReference type="EMBL" id="OUZ30336.1"/>
    </source>
</evidence>
<keyword evidence="1" id="KW-0805">Transcription regulation</keyword>
<dbReference type="SUPFAM" id="SSF46689">
    <property type="entry name" value="Homeodomain-like"/>
    <property type="match status" value="2"/>
</dbReference>
<dbReference type="EMBL" id="CP147246">
    <property type="protein sequence ID" value="WYJ94431.1"/>
    <property type="molecule type" value="Genomic_DNA"/>
</dbReference>
<dbReference type="GO" id="GO:0003700">
    <property type="term" value="F:DNA-binding transcription factor activity"/>
    <property type="evidence" value="ECO:0007669"/>
    <property type="project" value="InterPro"/>
</dbReference>
<dbReference type="OrthoDB" id="183331at2"/>
<dbReference type="GO" id="GO:0043565">
    <property type="term" value="F:sequence-specific DNA binding"/>
    <property type="evidence" value="ECO:0007669"/>
    <property type="project" value="InterPro"/>
</dbReference>
<dbReference type="PROSITE" id="PS01124">
    <property type="entry name" value="HTH_ARAC_FAMILY_2"/>
    <property type="match status" value="1"/>
</dbReference>
<dbReference type="InterPro" id="IPR020449">
    <property type="entry name" value="Tscrpt_reg_AraC-type_HTH"/>
</dbReference>
<dbReference type="PANTHER" id="PTHR46796:SF2">
    <property type="entry name" value="TRANSCRIPTIONAL REGULATORY PROTEIN"/>
    <property type="match status" value="1"/>
</dbReference>
<name>A0A200IZC2_9ENTE</name>
<dbReference type="RefSeq" id="WP_087641717.1">
    <property type="nucleotide sequence ID" value="NZ_CP147246.1"/>
</dbReference>
<dbReference type="AlphaFoldDB" id="A0A200IZC2"/>
<dbReference type="PROSITE" id="PS00041">
    <property type="entry name" value="HTH_ARAC_FAMILY_1"/>
    <property type="match status" value="1"/>
</dbReference>
<evidence type="ECO:0000256" key="1">
    <source>
        <dbReference type="ARBA" id="ARBA00023015"/>
    </source>
</evidence>
<organism evidence="6">
    <name type="scientific">Candidatus Enterococcus dunnyi</name>
    <dbReference type="NCBI Taxonomy" id="1834192"/>
    <lineage>
        <taxon>Bacteria</taxon>
        <taxon>Bacillati</taxon>
        <taxon>Bacillota</taxon>
        <taxon>Bacilli</taxon>
        <taxon>Lactobacillales</taxon>
        <taxon>Enterococcaceae</taxon>
        <taxon>Enterococcus</taxon>
    </lineage>
</organism>
<dbReference type="InterPro" id="IPR003313">
    <property type="entry name" value="AraC-bd"/>
</dbReference>
<dbReference type="SUPFAM" id="SSF51215">
    <property type="entry name" value="Regulatory protein AraC"/>
    <property type="match status" value="1"/>
</dbReference>
<dbReference type="Gene3D" id="2.60.120.10">
    <property type="entry name" value="Jelly Rolls"/>
    <property type="match status" value="1"/>
</dbReference>
<dbReference type="PRINTS" id="PR00032">
    <property type="entry name" value="HTHARAC"/>
</dbReference>
<dbReference type="InterPro" id="IPR037923">
    <property type="entry name" value="HTH-like"/>
</dbReference>
<keyword evidence="4" id="KW-0804">Transcription</keyword>
<dbReference type="Pfam" id="PF12833">
    <property type="entry name" value="HTH_18"/>
    <property type="match status" value="1"/>
</dbReference>
<evidence type="ECO:0000313" key="8">
    <source>
        <dbReference type="Proteomes" id="UP000196151"/>
    </source>
</evidence>
<dbReference type="InterPro" id="IPR018060">
    <property type="entry name" value="HTH_AraC"/>
</dbReference>
<dbReference type="Gene3D" id="1.10.10.60">
    <property type="entry name" value="Homeodomain-like"/>
    <property type="match status" value="2"/>
</dbReference>
<dbReference type="PANTHER" id="PTHR46796">
    <property type="entry name" value="HTH-TYPE TRANSCRIPTIONAL ACTIVATOR RHAS-RELATED"/>
    <property type="match status" value="1"/>
</dbReference>
<evidence type="ECO:0000256" key="2">
    <source>
        <dbReference type="ARBA" id="ARBA00023125"/>
    </source>
</evidence>
<keyword evidence="8" id="KW-1185">Reference proteome</keyword>
<dbReference type="InterPro" id="IPR018062">
    <property type="entry name" value="HTH_AraC-typ_CS"/>
</dbReference>
<dbReference type="SMART" id="SM00342">
    <property type="entry name" value="HTH_ARAC"/>
    <property type="match status" value="1"/>
</dbReference>
<keyword evidence="2" id="KW-0238">DNA-binding</keyword>
<reference evidence="6" key="1">
    <citation type="submission" date="2017-05" db="EMBL/GenBank/DDBJ databases">
        <title>The Genome Sequence of Enterococcus sp. 9D6_DIV0238.</title>
        <authorList>
            <consortium name="The Broad Institute Genomics Platform"/>
            <consortium name="The Broad Institute Genomic Center for Infectious Diseases"/>
            <person name="Earl A."/>
            <person name="Manson A."/>
            <person name="Schwartman J."/>
            <person name="Gilmore M."/>
            <person name="Abouelleil A."/>
            <person name="Cao P."/>
            <person name="Chapman S."/>
            <person name="Cusick C."/>
            <person name="Shea T."/>
            <person name="Young S."/>
            <person name="Neafsey D."/>
            <person name="Nusbaum C."/>
            <person name="Birren B."/>
        </authorList>
    </citation>
    <scope>NUCLEOTIDE SEQUENCE [LARGE SCALE GENOMIC DNA]</scope>
    <source>
        <strain evidence="6">9D6_DIV0238</strain>
    </source>
</reference>
<evidence type="ECO:0000259" key="5">
    <source>
        <dbReference type="PROSITE" id="PS01124"/>
    </source>
</evidence>
<dbReference type="InterPro" id="IPR014710">
    <property type="entry name" value="RmlC-like_jellyroll"/>
</dbReference>
<dbReference type="Pfam" id="PF02311">
    <property type="entry name" value="AraC_binding"/>
    <property type="match status" value="1"/>
</dbReference>
<sequence length="271" mass="31972">MLENRQIVYNSQLEIEALVFDGIQQKFPNHFHDYYVIGYIEKGSRKLSCKNKEYILKEGDFIFFNPYDNHECESIDGKPLIYRNLHIRPEIMEKHVQARLSLTKNPIFTVTVPETMQENQLFLQLHERLMNERANDAFEIEELFTLLLNDLLSNYSSLEESKHPTIPHKINETKEFIEENYAQKLSLAELSVFAETNQYTFIRLFTKYFGLTPFQYLITTRINQAKRLLKSDISITEIAMETGFSDQSHFTRVFKAQIGVTPKMYQKIFIA</sequence>
<reference evidence="7" key="2">
    <citation type="submission" date="2017-05" db="EMBL/GenBank/DDBJ databases">
        <authorList>
            <consortium name="The Broad Institute Genomics Platform"/>
            <consortium name="The Broad Institute Genomic Center for Infectious Diseases"/>
            <person name="Earl A."/>
            <person name="Manson A."/>
            <person name="Schwartman J."/>
            <person name="Gilmore M."/>
            <person name="Abouelleil A."/>
            <person name="Cao P."/>
            <person name="Chapman S."/>
            <person name="Cusick C."/>
            <person name="Shea T."/>
            <person name="Young S."/>
            <person name="Neafsey D."/>
            <person name="Nusbaum C."/>
            <person name="Birren B."/>
        </authorList>
    </citation>
    <scope>NUCLEOTIDE SEQUENCE</scope>
    <source>
        <strain evidence="7">9D6_DIV0238</strain>
    </source>
</reference>
<evidence type="ECO:0000313" key="7">
    <source>
        <dbReference type="EMBL" id="WYJ94431.1"/>
    </source>
</evidence>